<feature type="compositionally biased region" description="Polar residues" evidence="1">
    <location>
        <begin position="1"/>
        <end position="21"/>
    </location>
</feature>
<gene>
    <name evidence="2" type="ORF">KUF71_007280</name>
</gene>
<protein>
    <submittedName>
        <fullName evidence="2">Chorismate mutase</fullName>
    </submittedName>
</protein>
<accession>A0AAE1HC93</accession>
<comment type="caution">
    <text evidence="2">The sequence shown here is derived from an EMBL/GenBank/DDBJ whole genome shotgun (WGS) entry which is preliminary data.</text>
</comment>
<dbReference type="Proteomes" id="UP001219518">
    <property type="component" value="Unassembled WGS sequence"/>
</dbReference>
<proteinExistence type="predicted"/>
<dbReference type="EMBL" id="JAHWGI010000789">
    <property type="protein sequence ID" value="KAK3917835.1"/>
    <property type="molecule type" value="Genomic_DNA"/>
</dbReference>
<name>A0AAE1HC93_9NEOP</name>
<evidence type="ECO:0000313" key="2">
    <source>
        <dbReference type="EMBL" id="KAK3917835.1"/>
    </source>
</evidence>
<sequence length="352" mass="40069">MSSPEDSGNSNGLSPMNTDGNMFNIEKENENSLLSFSPTVNNPKVPAMPGARRNLLGNFMGLPESNNCSSDLEETYSELDNEVVPTPQSPNADHGSTVEADTNTDQEVDAGDVVRKRCYTAPEKLTKKRSVNPAKWKRNVAREQLARGEEHLSPNGVKRRGRSLQQGCDASCRLHCQRNVTPDERQDIFDQFWKIPHQKELTGRKLEYASKVMFLDTLDVCDSIVETTVSKIKLGGYISPDKRRAHYKKSPQSEDAKVTVRLHIQSVPRMPSHYSRETTNKEYVTEHFQSVTDLFGAYKEWMLIHHPVTRLATERQYRDIFNTKYNISFFLSKTDTCDECTTWTNTPPESRE</sequence>
<organism evidence="2 3">
    <name type="scientific">Frankliniella fusca</name>
    <dbReference type="NCBI Taxonomy" id="407009"/>
    <lineage>
        <taxon>Eukaryota</taxon>
        <taxon>Metazoa</taxon>
        <taxon>Ecdysozoa</taxon>
        <taxon>Arthropoda</taxon>
        <taxon>Hexapoda</taxon>
        <taxon>Insecta</taxon>
        <taxon>Pterygota</taxon>
        <taxon>Neoptera</taxon>
        <taxon>Paraneoptera</taxon>
        <taxon>Thysanoptera</taxon>
        <taxon>Terebrantia</taxon>
        <taxon>Thripoidea</taxon>
        <taxon>Thripidae</taxon>
        <taxon>Frankliniella</taxon>
    </lineage>
</organism>
<reference evidence="2" key="1">
    <citation type="submission" date="2021-07" db="EMBL/GenBank/DDBJ databases">
        <authorList>
            <person name="Catto M.A."/>
            <person name="Jacobson A."/>
            <person name="Kennedy G."/>
            <person name="Labadie P."/>
            <person name="Hunt B.G."/>
            <person name="Srinivasan R."/>
        </authorList>
    </citation>
    <scope>NUCLEOTIDE SEQUENCE</scope>
    <source>
        <strain evidence="2">PL_HMW_Pooled</strain>
        <tissue evidence="2">Head</tissue>
    </source>
</reference>
<feature type="region of interest" description="Disordered" evidence="1">
    <location>
        <begin position="1"/>
        <end position="28"/>
    </location>
</feature>
<dbReference type="PANTHER" id="PTHR10773">
    <property type="entry name" value="DNA-DIRECTED RNA POLYMERASES I, II, AND III SUBUNIT RPABC2"/>
    <property type="match status" value="1"/>
</dbReference>
<evidence type="ECO:0000256" key="1">
    <source>
        <dbReference type="SAM" id="MobiDB-lite"/>
    </source>
</evidence>
<reference evidence="2" key="2">
    <citation type="journal article" date="2023" name="BMC Genomics">
        <title>Pest status, molecular evolution, and epigenetic factors derived from the genome assembly of Frankliniella fusca, a thysanopteran phytovirus vector.</title>
        <authorList>
            <person name="Catto M.A."/>
            <person name="Labadie P.E."/>
            <person name="Jacobson A.L."/>
            <person name="Kennedy G.G."/>
            <person name="Srinivasan R."/>
            <person name="Hunt B.G."/>
        </authorList>
    </citation>
    <scope>NUCLEOTIDE SEQUENCE</scope>
    <source>
        <strain evidence="2">PL_HMW_Pooled</strain>
    </source>
</reference>
<keyword evidence="3" id="KW-1185">Reference proteome</keyword>
<dbReference type="PANTHER" id="PTHR10773:SF19">
    <property type="match status" value="1"/>
</dbReference>
<evidence type="ECO:0000313" key="3">
    <source>
        <dbReference type="Proteomes" id="UP001219518"/>
    </source>
</evidence>
<dbReference type="AlphaFoldDB" id="A0AAE1HC93"/>